<evidence type="ECO:0000313" key="13">
    <source>
        <dbReference type="EMBL" id="OMJ69636.1"/>
    </source>
</evidence>
<dbReference type="Gene3D" id="3.30.40.10">
    <property type="entry name" value="Zinc/RING finger domain, C3HC4 (zinc finger)"/>
    <property type="match status" value="2"/>
</dbReference>
<feature type="domain" description="SIAH-type" evidence="12">
    <location>
        <begin position="69"/>
        <end position="128"/>
    </location>
</feature>
<evidence type="ECO:0000256" key="1">
    <source>
        <dbReference type="ARBA" id="ARBA00000900"/>
    </source>
</evidence>
<dbReference type="Pfam" id="PF21362">
    <property type="entry name" value="Sina_RING"/>
    <property type="match status" value="1"/>
</dbReference>
<dbReference type="EMBL" id="MPUH01001175">
    <property type="protein sequence ID" value="OMJ69636.1"/>
    <property type="molecule type" value="Genomic_DNA"/>
</dbReference>
<comment type="catalytic activity">
    <reaction evidence="1">
        <text>S-ubiquitinyl-[E2 ubiquitin-conjugating enzyme]-L-cysteine + [acceptor protein]-L-lysine = [E2 ubiquitin-conjugating enzyme]-L-cysteine + N(6)-ubiquitinyl-[acceptor protein]-L-lysine.</text>
        <dbReference type="EC" id="2.3.2.27"/>
    </reaction>
</comment>
<dbReference type="PROSITE" id="PS51081">
    <property type="entry name" value="ZF_SIAH"/>
    <property type="match status" value="1"/>
</dbReference>
<dbReference type="UniPathway" id="UPA00143"/>
<proteinExistence type="inferred from homology"/>
<protein>
    <recommendedName>
        <fullName evidence="4">RING-type E3 ubiquitin transferase</fullName>
        <ecNumber evidence="4">2.3.2.27</ecNumber>
    </recommendedName>
</protein>
<evidence type="ECO:0000256" key="2">
    <source>
        <dbReference type="ARBA" id="ARBA00004906"/>
    </source>
</evidence>
<reference evidence="13 14" key="1">
    <citation type="submission" date="2016-11" db="EMBL/GenBank/DDBJ databases">
        <title>The macronuclear genome of Stentor coeruleus: a giant cell with tiny introns.</title>
        <authorList>
            <person name="Slabodnick M."/>
            <person name="Ruby J.G."/>
            <person name="Reiff S.B."/>
            <person name="Swart E.C."/>
            <person name="Gosai S."/>
            <person name="Prabakaran S."/>
            <person name="Witkowska E."/>
            <person name="Larue G.E."/>
            <person name="Fisher S."/>
            <person name="Freeman R.M."/>
            <person name="Gunawardena J."/>
            <person name="Chu W."/>
            <person name="Stover N.A."/>
            <person name="Gregory B.D."/>
            <person name="Nowacki M."/>
            <person name="Derisi J."/>
            <person name="Roy S.W."/>
            <person name="Marshall W.F."/>
            <person name="Sood P."/>
        </authorList>
    </citation>
    <scope>NUCLEOTIDE SEQUENCE [LARGE SCALE GENOMIC DNA]</scope>
    <source>
        <strain evidence="13">WM001</strain>
    </source>
</reference>
<dbReference type="GO" id="GO:0005737">
    <property type="term" value="C:cytoplasm"/>
    <property type="evidence" value="ECO:0007669"/>
    <property type="project" value="TreeGrafter"/>
</dbReference>
<evidence type="ECO:0000256" key="4">
    <source>
        <dbReference type="ARBA" id="ARBA00012483"/>
    </source>
</evidence>
<evidence type="ECO:0000259" key="11">
    <source>
        <dbReference type="PROSITE" id="PS50089"/>
    </source>
</evidence>
<dbReference type="InterPro" id="IPR013010">
    <property type="entry name" value="Znf_SIAH"/>
</dbReference>
<dbReference type="SUPFAM" id="SSF49599">
    <property type="entry name" value="TRAF domain-like"/>
    <property type="match status" value="1"/>
</dbReference>
<dbReference type="Proteomes" id="UP000187209">
    <property type="component" value="Unassembled WGS sequence"/>
</dbReference>
<comment type="similarity">
    <text evidence="3">Belongs to the SINA (Seven in absentia) family.</text>
</comment>
<gene>
    <name evidence="13" type="ORF">SteCoe_32590</name>
</gene>
<comment type="caution">
    <text evidence="13">The sequence shown here is derived from an EMBL/GenBank/DDBJ whole genome shotgun (WGS) entry which is preliminary data.</text>
</comment>
<keyword evidence="8" id="KW-0833">Ubl conjugation pathway</keyword>
<dbReference type="PANTHER" id="PTHR45877">
    <property type="entry name" value="E3 UBIQUITIN-PROTEIN LIGASE SIAH2"/>
    <property type="match status" value="1"/>
</dbReference>
<sequence length="270" mass="31299">MNSSNLIPDMSFHTCLKCPSCREYFTQPIYQCEYGHSVCEKCTYVSGKCPTCRSTISKKLRNFQLEQQLATIECSCRFTGCNTIYKMNIRNLHELECGFNPSTHCLLQNCRWRGEKMNFLSHLNSKHNIPHYEILGNSAEYSSRLRSLSLPPTAGCVKLLHSFYSGDPRKLTILTYIFMDSTKNLFFPQFRTLGSKEVKFSLKIWNNESDNNDNLTIIGKARTINTSLEEERENKMCMAIDLESIINKFAFHDKIEEGHRLLHYKLEISL</sequence>
<dbReference type="PANTHER" id="PTHR45877:SF2">
    <property type="entry name" value="E3 UBIQUITIN-PROTEIN LIGASE SINA-RELATED"/>
    <property type="match status" value="1"/>
</dbReference>
<evidence type="ECO:0000256" key="9">
    <source>
        <dbReference type="ARBA" id="ARBA00022833"/>
    </source>
</evidence>
<organism evidence="13 14">
    <name type="scientific">Stentor coeruleus</name>
    <dbReference type="NCBI Taxonomy" id="5963"/>
    <lineage>
        <taxon>Eukaryota</taxon>
        <taxon>Sar</taxon>
        <taxon>Alveolata</taxon>
        <taxon>Ciliophora</taxon>
        <taxon>Postciliodesmatophora</taxon>
        <taxon>Heterotrichea</taxon>
        <taxon>Heterotrichida</taxon>
        <taxon>Stentoridae</taxon>
        <taxon>Stentor</taxon>
    </lineage>
</organism>
<keyword evidence="7 10" id="KW-0863">Zinc-finger</keyword>
<evidence type="ECO:0000256" key="6">
    <source>
        <dbReference type="ARBA" id="ARBA00022723"/>
    </source>
</evidence>
<name>A0A1R2AYQ0_9CILI</name>
<evidence type="ECO:0000256" key="3">
    <source>
        <dbReference type="ARBA" id="ARBA00009119"/>
    </source>
</evidence>
<keyword evidence="14" id="KW-1185">Reference proteome</keyword>
<dbReference type="GO" id="GO:0031624">
    <property type="term" value="F:ubiquitin conjugating enzyme binding"/>
    <property type="evidence" value="ECO:0007669"/>
    <property type="project" value="TreeGrafter"/>
</dbReference>
<dbReference type="EC" id="2.3.2.27" evidence="4"/>
<dbReference type="InterPro" id="IPR001841">
    <property type="entry name" value="Znf_RING"/>
</dbReference>
<evidence type="ECO:0000256" key="7">
    <source>
        <dbReference type="ARBA" id="ARBA00022771"/>
    </source>
</evidence>
<dbReference type="InterPro" id="IPR013083">
    <property type="entry name" value="Znf_RING/FYVE/PHD"/>
</dbReference>
<accession>A0A1R2AYQ0</accession>
<dbReference type="GO" id="GO:0061630">
    <property type="term" value="F:ubiquitin protein ligase activity"/>
    <property type="evidence" value="ECO:0007669"/>
    <property type="project" value="UniProtKB-EC"/>
</dbReference>
<dbReference type="GO" id="GO:0043161">
    <property type="term" value="P:proteasome-mediated ubiquitin-dependent protein catabolic process"/>
    <property type="evidence" value="ECO:0007669"/>
    <property type="project" value="TreeGrafter"/>
</dbReference>
<evidence type="ECO:0000259" key="12">
    <source>
        <dbReference type="PROSITE" id="PS51081"/>
    </source>
</evidence>
<comment type="pathway">
    <text evidence="2">Protein modification; protein ubiquitination.</text>
</comment>
<dbReference type="OrthoDB" id="4788989at2759"/>
<evidence type="ECO:0000256" key="8">
    <source>
        <dbReference type="ARBA" id="ARBA00022786"/>
    </source>
</evidence>
<dbReference type="InterPro" id="IPR049548">
    <property type="entry name" value="Sina-like_RING"/>
</dbReference>
<dbReference type="InterPro" id="IPR004162">
    <property type="entry name" value="SINA-like_animal"/>
</dbReference>
<feature type="domain" description="RING-type" evidence="11">
    <location>
        <begin position="18"/>
        <end position="53"/>
    </location>
</feature>
<dbReference type="GO" id="GO:0008270">
    <property type="term" value="F:zinc ion binding"/>
    <property type="evidence" value="ECO:0007669"/>
    <property type="project" value="UniProtKB-KW"/>
</dbReference>
<keyword evidence="6" id="KW-0479">Metal-binding</keyword>
<keyword evidence="9" id="KW-0862">Zinc</keyword>
<evidence type="ECO:0000313" key="14">
    <source>
        <dbReference type="Proteomes" id="UP000187209"/>
    </source>
</evidence>
<dbReference type="PROSITE" id="PS50089">
    <property type="entry name" value="ZF_RING_2"/>
    <property type="match status" value="1"/>
</dbReference>
<dbReference type="AlphaFoldDB" id="A0A1R2AYQ0"/>
<evidence type="ECO:0000256" key="10">
    <source>
        <dbReference type="PROSITE-ProRule" id="PRU00455"/>
    </source>
</evidence>
<dbReference type="GO" id="GO:0016567">
    <property type="term" value="P:protein ubiquitination"/>
    <property type="evidence" value="ECO:0007669"/>
    <property type="project" value="UniProtKB-UniPathway"/>
</dbReference>
<evidence type="ECO:0000256" key="5">
    <source>
        <dbReference type="ARBA" id="ARBA00022679"/>
    </source>
</evidence>
<keyword evidence="5" id="KW-0808">Transferase</keyword>